<name>A0AAV9CUA5_ACOCL</name>
<dbReference type="AlphaFoldDB" id="A0AAV9CUA5"/>
<keyword evidence="4 5" id="KW-0539">Nucleus</keyword>
<feature type="compositionally biased region" description="Acidic residues" evidence="6">
    <location>
        <begin position="310"/>
        <end position="323"/>
    </location>
</feature>
<feature type="region of interest" description="Disordered" evidence="6">
    <location>
        <begin position="247"/>
        <end position="485"/>
    </location>
</feature>
<dbReference type="GO" id="GO:0005634">
    <property type="term" value="C:nucleus"/>
    <property type="evidence" value="ECO:0007669"/>
    <property type="project" value="UniProtKB-SubCell"/>
</dbReference>
<evidence type="ECO:0000259" key="7">
    <source>
        <dbReference type="PROSITE" id="PS50071"/>
    </source>
</evidence>
<dbReference type="InterPro" id="IPR008422">
    <property type="entry name" value="KN_HD"/>
</dbReference>
<evidence type="ECO:0000256" key="4">
    <source>
        <dbReference type="ARBA" id="ARBA00023242"/>
    </source>
</evidence>
<gene>
    <name evidence="8" type="primary">HOX1A</name>
    <name evidence="8" type="ORF">QJS10_CPB17g02312</name>
</gene>
<sequence length="788" mass="87131">MNPSTPLRRSPRTKTTQTPDQTSDRPKPSPNKKPKKTQPDLAVVEKSASPAKPDSKPNSKDSPAKKKKAPPKFGSRKYTLRSSGTRVLRSRSSKEVDKEVVVYNAPVVEAVSAKGRGKKRKRSKKATKDDEFASVRRQVRYMLKRMGYEQSLIDAYATGGWKGLRLVEVANYGDTEVWCDRELEWLVHWWIGEDFGVPTGDESWLCPACDCKLDCIDLLNDTQGVDLSINEGWEKIFPEAAAVGDGHLDDIALPSDDSEDDNYDPDVQESGEEDQEEGSSSEESDYSSCSDDLVALVNNGNGKLPGFSSDDSEDDDYDPEGPDPDEKVQNDGSRSSDFTSDTDDLGAPLGDNEFLNSDEHAESRPISHSIATTSSGKGNGREENKELVNSELLHSFYTDQSQRATSSASGRRHHDQPDHKNLHDETYGNNSSSSSDDEDWTDATPVKKEKKGNARNGEIMSLNGDSRTSRSRKSSKVIKGKCKEDDSVQKPIYQNNTFKDETMNTHKGKAHQKLDFGGTYNSNPTIDPNFAAKEIIDSAHGKLKREITQRLLENFKENAYPSRDKKQQMVETLGITYQQADSCILIPPPLPTFQVCKWFENARRSARESAKKNHGSEFTSSREGTVLLKFKQRDHKSEQRVLKNSSNGDQENGSSEVMAISAKASSTIDRGKKKPSNKVMVSDNNYSPDDIGELVMAIAAEISPDDRGKEDGSAEVSMDDMDKRKESGEVGGTAGRVGGGQRKKQAVRKIYGGGGKQLVKQWNSAKLELLKKREKMGTQSPVGTSNSR</sequence>
<dbReference type="GO" id="GO:0045814">
    <property type="term" value="P:negative regulation of gene expression, epigenetic"/>
    <property type="evidence" value="ECO:0007669"/>
    <property type="project" value="TreeGrafter"/>
</dbReference>
<feature type="compositionally biased region" description="Polar residues" evidence="6">
    <location>
        <begin position="1"/>
        <end position="21"/>
    </location>
</feature>
<feature type="region of interest" description="Disordered" evidence="6">
    <location>
        <begin position="1"/>
        <end position="95"/>
    </location>
</feature>
<feature type="compositionally biased region" description="Polar residues" evidence="6">
    <location>
        <begin position="642"/>
        <end position="655"/>
    </location>
</feature>
<protein>
    <submittedName>
        <fullName evidence="8">Homeobox protein HOX1A</fullName>
    </submittedName>
</protein>
<accession>A0AAV9CUA5</accession>
<evidence type="ECO:0000256" key="5">
    <source>
        <dbReference type="PROSITE-ProRule" id="PRU00108"/>
    </source>
</evidence>
<feature type="compositionally biased region" description="Basic and acidic residues" evidence="6">
    <location>
        <begin position="53"/>
        <end position="64"/>
    </location>
</feature>
<dbReference type="SUPFAM" id="SSF46689">
    <property type="entry name" value="Homeodomain-like"/>
    <property type="match status" value="1"/>
</dbReference>
<feature type="compositionally biased region" description="Basic residues" evidence="6">
    <location>
        <begin position="469"/>
        <end position="480"/>
    </location>
</feature>
<feature type="compositionally biased region" description="Acidic residues" evidence="6">
    <location>
        <begin position="256"/>
        <end position="285"/>
    </location>
</feature>
<evidence type="ECO:0000313" key="8">
    <source>
        <dbReference type="EMBL" id="KAK1292405.1"/>
    </source>
</evidence>
<evidence type="ECO:0000256" key="3">
    <source>
        <dbReference type="ARBA" id="ARBA00023155"/>
    </source>
</evidence>
<reference evidence="8" key="2">
    <citation type="submission" date="2023-06" db="EMBL/GenBank/DDBJ databases">
        <authorList>
            <person name="Ma L."/>
            <person name="Liu K.-W."/>
            <person name="Li Z."/>
            <person name="Hsiao Y.-Y."/>
            <person name="Qi Y."/>
            <person name="Fu T."/>
            <person name="Tang G."/>
            <person name="Zhang D."/>
            <person name="Sun W.-H."/>
            <person name="Liu D.-K."/>
            <person name="Li Y."/>
            <person name="Chen G.-Z."/>
            <person name="Liu X.-D."/>
            <person name="Liao X.-Y."/>
            <person name="Jiang Y.-T."/>
            <person name="Yu X."/>
            <person name="Hao Y."/>
            <person name="Huang J."/>
            <person name="Zhao X.-W."/>
            <person name="Ke S."/>
            <person name="Chen Y.-Y."/>
            <person name="Wu W.-L."/>
            <person name="Hsu J.-L."/>
            <person name="Lin Y.-F."/>
            <person name="Huang M.-D."/>
            <person name="Li C.-Y."/>
            <person name="Huang L."/>
            <person name="Wang Z.-W."/>
            <person name="Zhao X."/>
            <person name="Zhong W.-Y."/>
            <person name="Peng D.-H."/>
            <person name="Ahmad S."/>
            <person name="Lan S."/>
            <person name="Zhang J.-S."/>
            <person name="Tsai W.-C."/>
            <person name="Van De Peer Y."/>
            <person name="Liu Z.-J."/>
        </authorList>
    </citation>
    <scope>NUCLEOTIDE SEQUENCE</scope>
    <source>
        <strain evidence="8">CP</strain>
        <tissue evidence="8">Leaves</tissue>
    </source>
</reference>
<dbReference type="GO" id="GO:0003677">
    <property type="term" value="F:DNA binding"/>
    <property type="evidence" value="ECO:0007669"/>
    <property type="project" value="UniProtKB-UniRule"/>
</dbReference>
<feature type="DNA-binding region" description="Homeobox" evidence="5">
    <location>
        <begin position="545"/>
        <end position="610"/>
    </location>
</feature>
<feature type="compositionally biased region" description="Basic and acidic residues" evidence="6">
    <location>
        <begin position="379"/>
        <end position="388"/>
    </location>
</feature>
<comment type="subcellular location">
    <subcellularLocation>
        <location evidence="1 5">Nucleus</location>
    </subcellularLocation>
</comment>
<feature type="region of interest" description="Disordered" evidence="6">
    <location>
        <begin position="703"/>
        <end position="746"/>
    </location>
</feature>
<dbReference type="GO" id="GO:0003682">
    <property type="term" value="F:chromatin binding"/>
    <property type="evidence" value="ECO:0007669"/>
    <property type="project" value="TreeGrafter"/>
</dbReference>
<dbReference type="InterPro" id="IPR009057">
    <property type="entry name" value="Homeodomain-like_sf"/>
</dbReference>
<feature type="region of interest" description="Disordered" evidence="6">
    <location>
        <begin position="609"/>
        <end position="685"/>
    </location>
</feature>
<keyword evidence="2 5" id="KW-0238">DNA-binding</keyword>
<feature type="compositionally biased region" description="Gly residues" evidence="6">
    <location>
        <begin position="729"/>
        <end position="740"/>
    </location>
</feature>
<dbReference type="GO" id="GO:0006355">
    <property type="term" value="P:regulation of DNA-templated transcription"/>
    <property type="evidence" value="ECO:0007669"/>
    <property type="project" value="InterPro"/>
</dbReference>
<feature type="compositionally biased region" description="Polar residues" evidence="6">
    <location>
        <begin position="397"/>
        <end position="409"/>
    </location>
</feature>
<dbReference type="PROSITE" id="PS50071">
    <property type="entry name" value="HOMEOBOX_2"/>
    <property type="match status" value="1"/>
</dbReference>
<evidence type="ECO:0000256" key="2">
    <source>
        <dbReference type="ARBA" id="ARBA00023125"/>
    </source>
</evidence>
<dbReference type="Gene3D" id="1.10.10.60">
    <property type="entry name" value="Homeodomain-like"/>
    <property type="match status" value="1"/>
</dbReference>
<dbReference type="SMART" id="SM00389">
    <property type="entry name" value="HOX"/>
    <property type="match status" value="1"/>
</dbReference>
<organism evidence="8 9">
    <name type="scientific">Acorus calamus</name>
    <name type="common">Sweet flag</name>
    <dbReference type="NCBI Taxonomy" id="4465"/>
    <lineage>
        <taxon>Eukaryota</taxon>
        <taxon>Viridiplantae</taxon>
        <taxon>Streptophyta</taxon>
        <taxon>Embryophyta</taxon>
        <taxon>Tracheophyta</taxon>
        <taxon>Spermatophyta</taxon>
        <taxon>Magnoliopsida</taxon>
        <taxon>Liliopsida</taxon>
        <taxon>Acoraceae</taxon>
        <taxon>Acorus</taxon>
    </lineage>
</organism>
<proteinExistence type="predicted"/>
<evidence type="ECO:0000256" key="1">
    <source>
        <dbReference type="ARBA" id="ARBA00004123"/>
    </source>
</evidence>
<keyword evidence="3 5" id="KW-0371">Homeobox</keyword>
<evidence type="ECO:0000256" key="6">
    <source>
        <dbReference type="SAM" id="MobiDB-lite"/>
    </source>
</evidence>
<dbReference type="Pfam" id="PF05920">
    <property type="entry name" value="Homeobox_KN"/>
    <property type="match status" value="1"/>
</dbReference>
<dbReference type="Proteomes" id="UP001180020">
    <property type="component" value="Unassembled WGS sequence"/>
</dbReference>
<dbReference type="EMBL" id="JAUJYO010000017">
    <property type="protein sequence ID" value="KAK1292405.1"/>
    <property type="molecule type" value="Genomic_DNA"/>
</dbReference>
<feature type="compositionally biased region" description="Basic residues" evidence="6">
    <location>
        <begin position="65"/>
        <end position="79"/>
    </location>
</feature>
<evidence type="ECO:0000313" key="9">
    <source>
        <dbReference type="Proteomes" id="UP001180020"/>
    </source>
</evidence>
<keyword evidence="9" id="KW-1185">Reference proteome</keyword>
<dbReference type="InterPro" id="IPR001356">
    <property type="entry name" value="HD"/>
</dbReference>
<feature type="compositionally biased region" description="Basic and acidic residues" evidence="6">
    <location>
        <begin position="415"/>
        <end position="426"/>
    </location>
</feature>
<feature type="domain" description="Homeobox" evidence="7">
    <location>
        <begin position="543"/>
        <end position="609"/>
    </location>
</feature>
<dbReference type="PANTHER" id="PTHR12628:SF13">
    <property type="entry name" value="HOMEOBOX PROTEIN HAT3.1"/>
    <property type="match status" value="1"/>
</dbReference>
<comment type="caution">
    <text evidence="8">The sequence shown here is derived from an EMBL/GenBank/DDBJ whole genome shotgun (WGS) entry which is preliminary data.</text>
</comment>
<dbReference type="CDD" id="cd00086">
    <property type="entry name" value="homeodomain"/>
    <property type="match status" value="1"/>
</dbReference>
<dbReference type="PANTHER" id="PTHR12628">
    <property type="entry name" value="POLYCOMB-LIKE TRANSCRIPTION FACTOR"/>
    <property type="match status" value="1"/>
</dbReference>
<reference evidence="8" key="1">
    <citation type="journal article" date="2023" name="Nat. Commun.">
        <title>Diploid and tetraploid genomes of Acorus and the evolution of monocots.</title>
        <authorList>
            <person name="Ma L."/>
            <person name="Liu K.W."/>
            <person name="Li Z."/>
            <person name="Hsiao Y.Y."/>
            <person name="Qi Y."/>
            <person name="Fu T."/>
            <person name="Tang G.D."/>
            <person name="Zhang D."/>
            <person name="Sun W.H."/>
            <person name="Liu D.K."/>
            <person name="Li Y."/>
            <person name="Chen G.Z."/>
            <person name="Liu X.D."/>
            <person name="Liao X.Y."/>
            <person name="Jiang Y.T."/>
            <person name="Yu X."/>
            <person name="Hao Y."/>
            <person name="Huang J."/>
            <person name="Zhao X.W."/>
            <person name="Ke S."/>
            <person name="Chen Y.Y."/>
            <person name="Wu W.L."/>
            <person name="Hsu J.L."/>
            <person name="Lin Y.F."/>
            <person name="Huang M.D."/>
            <person name="Li C.Y."/>
            <person name="Huang L."/>
            <person name="Wang Z.W."/>
            <person name="Zhao X."/>
            <person name="Zhong W.Y."/>
            <person name="Peng D.H."/>
            <person name="Ahmad S."/>
            <person name="Lan S."/>
            <person name="Zhang J.S."/>
            <person name="Tsai W.C."/>
            <person name="Van de Peer Y."/>
            <person name="Liu Z.J."/>
        </authorList>
    </citation>
    <scope>NUCLEOTIDE SEQUENCE</scope>
    <source>
        <strain evidence="8">CP</strain>
    </source>
</reference>